<dbReference type="Proteomes" id="UP000000417">
    <property type="component" value="Chromosome"/>
</dbReference>
<evidence type="ECO:0000313" key="7">
    <source>
        <dbReference type="EMBL" id="BAD41483.1"/>
    </source>
</evidence>
<dbReference type="eggNOG" id="COG1472">
    <property type="taxonomic scope" value="Bacteria"/>
</dbReference>
<dbReference type="Pfam" id="PF00933">
    <property type="entry name" value="Glyco_hydro_3"/>
    <property type="match status" value="1"/>
</dbReference>
<dbReference type="InterPro" id="IPR036962">
    <property type="entry name" value="Glyco_hydro_3_N_sf"/>
</dbReference>
<dbReference type="InterPro" id="IPR002772">
    <property type="entry name" value="Glyco_hydro_3_C"/>
</dbReference>
<dbReference type="AlphaFoldDB" id="Q67LG3"/>
<dbReference type="EMBL" id="AP006840">
    <property type="protein sequence ID" value="BAD41483.1"/>
    <property type="molecule type" value="Genomic_DNA"/>
</dbReference>
<dbReference type="KEGG" id="sth:STH2498"/>
<keyword evidence="8" id="KW-1185">Reference proteome</keyword>
<feature type="domain" description="Glycoside hydrolase family 3 C-terminal" evidence="6">
    <location>
        <begin position="469"/>
        <end position="625"/>
    </location>
</feature>
<feature type="domain" description="Glycoside hydrolase family 3 N-terminal" evidence="5">
    <location>
        <begin position="96"/>
        <end position="422"/>
    </location>
</feature>
<dbReference type="SUPFAM" id="SSF52279">
    <property type="entry name" value="Beta-D-glucan exohydrolase, C-terminal domain"/>
    <property type="match status" value="1"/>
</dbReference>
<evidence type="ECO:0000256" key="1">
    <source>
        <dbReference type="ARBA" id="ARBA00005336"/>
    </source>
</evidence>
<organism evidence="7 8">
    <name type="scientific">Symbiobacterium thermophilum (strain DSM 24528 / JCM 14929 / IAM 14863 / T)</name>
    <dbReference type="NCBI Taxonomy" id="292459"/>
    <lineage>
        <taxon>Bacteria</taxon>
        <taxon>Bacillati</taxon>
        <taxon>Bacillota</taxon>
        <taxon>Clostridia</taxon>
        <taxon>Eubacteriales</taxon>
        <taxon>Symbiobacteriaceae</taxon>
        <taxon>Symbiobacterium</taxon>
    </lineage>
</organism>
<sequence>MQAHTKSCSRSTSSGREGHMPASRVPAAARRLAGLLVLALALSPLAACARGGSPDRGRPPGDTPGVGTGPGAEPGAEPGEPPAPDSAVSDWLAYLTLEEKLGQLFWVGLPGTELTDEIRGLLAEGKVGGVIFFGRQGSDPDVLRRLSGELQAAAAARDRATPGLVIAVDHEGGLVQRFGPPFTQWPGAMALGAAGSSAHAEAMGRAMARELLAVGVNMNLAPVADVNNNPANPVIGTRSFGEQPELVARMAAALAAGLQAEGVSAVAKHFPGHGDTAVDSHLDLPVIDHARERLDRVELVPFRAAVGAGIDAVMVAHVVFPAVAGDGRPASLSPDVVTGLLKGELGFAGVAMTDALDGMAAITDTYGVEEGLVLAVEAGADVLLVTESFGRQQALYRRLLQAVEEGRIPEGRVNDAAGRVLALKEKRGLLPPLSGAAGAEGAGRRAPAEAVGAAEHQALADRIGADALTLVRNAHLPLALSPGEQVVVIGPAYARRLDGADGVVTALGAGIKAMHANTVEVALEWRPDPDAIAHARSLAEGAAAVVYAVADGHEAPAHLALIRELIAAGKPVIVVGLGMPYELTAAPEIETYIAAYGFRDANLKGVGPLLFGRTPARGRLPVSIPGLYPAGHGLDLP</sequence>
<gene>
    <name evidence="7" type="ordered locus">STH2498</name>
</gene>
<feature type="region of interest" description="Disordered" evidence="4">
    <location>
        <begin position="50"/>
        <end position="87"/>
    </location>
</feature>
<evidence type="ECO:0000256" key="2">
    <source>
        <dbReference type="ARBA" id="ARBA00022801"/>
    </source>
</evidence>
<proteinExistence type="inferred from homology"/>
<keyword evidence="2" id="KW-0378">Hydrolase</keyword>
<dbReference type="InterPro" id="IPR001764">
    <property type="entry name" value="Glyco_hydro_3_N"/>
</dbReference>
<dbReference type="Gene3D" id="3.40.50.1700">
    <property type="entry name" value="Glycoside hydrolase family 3 C-terminal domain"/>
    <property type="match status" value="1"/>
</dbReference>
<dbReference type="NCBIfam" id="NF003740">
    <property type="entry name" value="PRK05337.1"/>
    <property type="match status" value="1"/>
</dbReference>
<name>Q67LG3_SYMTH</name>
<dbReference type="Gene3D" id="3.20.20.300">
    <property type="entry name" value="Glycoside hydrolase, family 3, N-terminal domain"/>
    <property type="match status" value="1"/>
</dbReference>
<evidence type="ECO:0000259" key="5">
    <source>
        <dbReference type="Pfam" id="PF00933"/>
    </source>
</evidence>
<dbReference type="SUPFAM" id="SSF51445">
    <property type="entry name" value="(Trans)glycosidases"/>
    <property type="match status" value="1"/>
</dbReference>
<evidence type="ECO:0000259" key="6">
    <source>
        <dbReference type="Pfam" id="PF01915"/>
    </source>
</evidence>
<keyword evidence="3" id="KW-0326">Glycosidase</keyword>
<dbReference type="InterPro" id="IPR050226">
    <property type="entry name" value="NagZ_Beta-hexosaminidase"/>
</dbReference>
<dbReference type="InterPro" id="IPR036881">
    <property type="entry name" value="Glyco_hydro_3_C_sf"/>
</dbReference>
<evidence type="ECO:0000256" key="4">
    <source>
        <dbReference type="SAM" id="MobiDB-lite"/>
    </source>
</evidence>
<dbReference type="STRING" id="292459.STH2498"/>
<evidence type="ECO:0000256" key="3">
    <source>
        <dbReference type="ARBA" id="ARBA00023295"/>
    </source>
</evidence>
<protein>
    <submittedName>
        <fullName evidence="7">Putative beta-N-acetylglucosaminidase</fullName>
    </submittedName>
</protein>
<feature type="region of interest" description="Disordered" evidence="4">
    <location>
        <begin position="1"/>
        <end position="25"/>
    </location>
</feature>
<accession>Q67LG3</accession>
<dbReference type="PANTHER" id="PTHR30480:SF16">
    <property type="entry name" value="GLYCOSIDE HYDROLASE FAMILY 3 DOMAIN PROTEIN"/>
    <property type="match status" value="1"/>
</dbReference>
<reference evidence="7 8" key="1">
    <citation type="journal article" date="2004" name="Nucleic Acids Res.">
        <title>Genome sequence of Symbiobacterium thermophilum, an uncultivable bacterium that depends on microbial commensalism.</title>
        <authorList>
            <person name="Ueda K."/>
            <person name="Yamashita A."/>
            <person name="Ishikawa J."/>
            <person name="Shimada M."/>
            <person name="Watsuji T."/>
            <person name="Morimura K."/>
            <person name="Ikeda H."/>
            <person name="Hattori M."/>
            <person name="Beppu T."/>
        </authorList>
    </citation>
    <scope>NUCLEOTIDE SEQUENCE [LARGE SCALE GENOMIC DNA]</scope>
    <source>
        <strain evidence="8">T / IAM 14863</strain>
    </source>
</reference>
<dbReference type="GO" id="GO:0009254">
    <property type="term" value="P:peptidoglycan turnover"/>
    <property type="evidence" value="ECO:0007669"/>
    <property type="project" value="TreeGrafter"/>
</dbReference>
<dbReference type="Pfam" id="PF01915">
    <property type="entry name" value="Glyco_hydro_3_C"/>
    <property type="match status" value="1"/>
</dbReference>
<dbReference type="PANTHER" id="PTHR30480">
    <property type="entry name" value="BETA-HEXOSAMINIDASE-RELATED"/>
    <property type="match status" value="1"/>
</dbReference>
<comment type="similarity">
    <text evidence="1">Belongs to the glycosyl hydrolase 3 family.</text>
</comment>
<dbReference type="GO" id="GO:0005975">
    <property type="term" value="P:carbohydrate metabolic process"/>
    <property type="evidence" value="ECO:0007669"/>
    <property type="project" value="InterPro"/>
</dbReference>
<dbReference type="InterPro" id="IPR017853">
    <property type="entry name" value="GH"/>
</dbReference>
<dbReference type="HOGENOM" id="CLU_008392_5_3_9"/>
<feature type="compositionally biased region" description="Polar residues" evidence="4">
    <location>
        <begin position="1"/>
        <end position="15"/>
    </location>
</feature>
<dbReference type="GO" id="GO:0004553">
    <property type="term" value="F:hydrolase activity, hydrolyzing O-glycosyl compounds"/>
    <property type="evidence" value="ECO:0007669"/>
    <property type="project" value="InterPro"/>
</dbReference>
<evidence type="ECO:0000313" key="8">
    <source>
        <dbReference type="Proteomes" id="UP000000417"/>
    </source>
</evidence>